<feature type="region of interest" description="Disordered" evidence="1">
    <location>
        <begin position="1027"/>
        <end position="1050"/>
    </location>
</feature>
<sequence>MWMGDLWMWGWAQVDDPFPVYRGRHRVIAEPWSYPDDLVSEVITEPTDANEAVQPGGAGSSSGIENERFVDLSKGPPPYEGNSAQYIAKIKEELGLRVEKESKPETTETSSQLPSLSPSSRAPLASPDTSTISGSSDSTEPSESTTVIASLPSPGGASNASASDFVDVTKDSSDSCGGSTLTLVAGSDAVADSSTTNRRSSLTKFSAKSKSSPTRPSVAASGSVTNSLETEVESKQTVTPTSAALTTYISSFSAASALALAKQLGTQDDSDTADADTTMMQSESDDTDAMSTPTNSPAKGRLQTGIRPMTLCRETDTTSISGPLREDEALLQRDSFANRSFGLCSPDKAALVEQMHPSYNPRLFEDGGLYLDPDIIGLYPVLLWSVWFPVAQPPLFEAQDLTLLPPPKTPDFEAIPGLELPSPGSATAPPPGFSDTASLPDRSLNSSSDSLPAYIRDLPASITEKIDALVMNDEDLISQMAAIDELLLGPQPEDNGKESGIESESDSGNETISCETVDTSSAGYKEFLANAPSDAFGQRCSSRKLPVDLDTLDIDAFIASVTVPPPPKDDSVEPQITHNAVGRSVEAEPLVLHRMSAGMVEEPLWKQLLVTAAPMSPVISMSQDLEEEFAKLVTPPPPSSTVTELRDIAIVPPVDVKTPSPVLGESSLMAVEFRNGSRKDVTDVTANVPPLDLSDTSNNVKLSSPATNDTNSAAKLSSVGTGEYKRSVSANDVERLGSRPRSKPPVPPKRFSSLDANSTSSSSTPASSPRGSVHSVDSASGSTAPQSNDSNIENLQQRLRFWRPTDVTKPCCNPALPNGLQATLAQNGAALNSSSQGLGSLTRPKKKPPPPPPRRSSMLGKLDENADNAMAVSNANGGGDFTVTNKHVAISPVASCSSPIYSNTTGASSISVQSMTQKMNGHISGVNDNGTSRSRLKPQISASIQERQEAIQSCFRPDVEYVAIKTNVPKSPTVTRSHTFTQSNNGSKLQPHGGSTGASTLQKHSSFSHTSGDGQRRFQTFFADDSVTKSGGSQLSLDTKTSPLKQTTVSTSPVVTSPALTTGYQQNVRRVSDSLTTLPSPSGNVHARSASFDLPCNQTARSDDGHVTQPGSDDCMAGIRKGLAPWKSTCERRSASTSVLPNSNFFKARTTNQVSASPPGVATHRTMSCPSDPPAHAAPLPPSSSAPSGGDNVQSPSPTKSNSSVSSLQNNTFVISPEEVISKTYDGAHTLSNANKDVDALLLVISESIRASNSSASHNRSCVCDSSEFAACKEALVVESRQFVTDSKLLVSSATQSREKLVANINTSMHTLAKIVRQMHTVMTLTSGTSAAGLGMKVKEVAMSYRATVNAAHNAVGRPLSDPCMKQLMRQATSLASKLSALMRTLKAIENR</sequence>
<feature type="region of interest" description="Disordered" evidence="1">
    <location>
        <begin position="831"/>
        <end position="860"/>
    </location>
</feature>
<feature type="region of interest" description="Disordered" evidence="1">
    <location>
        <begin position="489"/>
        <end position="514"/>
    </location>
</feature>
<feature type="compositionally biased region" description="Polar residues" evidence="1">
    <location>
        <begin position="192"/>
        <end position="240"/>
    </location>
</feature>
<dbReference type="EMBL" id="JAODUO010000133">
    <property type="protein sequence ID" value="KAK2188408.1"/>
    <property type="molecule type" value="Genomic_DNA"/>
</dbReference>
<evidence type="ECO:0000256" key="1">
    <source>
        <dbReference type="SAM" id="MobiDB-lite"/>
    </source>
</evidence>
<feature type="region of interest" description="Disordered" evidence="1">
    <location>
        <begin position="407"/>
        <end position="447"/>
    </location>
</feature>
<proteinExistence type="predicted"/>
<feature type="compositionally biased region" description="Polar residues" evidence="1">
    <location>
        <begin position="694"/>
        <end position="720"/>
    </location>
</feature>
<gene>
    <name evidence="2" type="ORF">NP493_133g04032</name>
</gene>
<feature type="region of interest" description="Disordered" evidence="1">
    <location>
        <begin position="681"/>
        <end position="792"/>
    </location>
</feature>
<feature type="region of interest" description="Disordered" evidence="1">
    <location>
        <begin position="190"/>
        <end position="240"/>
    </location>
</feature>
<keyword evidence="3" id="KW-1185">Reference proteome</keyword>
<accession>A0AAD9P597</accession>
<organism evidence="2 3">
    <name type="scientific">Ridgeia piscesae</name>
    <name type="common">Tubeworm</name>
    <dbReference type="NCBI Taxonomy" id="27915"/>
    <lineage>
        <taxon>Eukaryota</taxon>
        <taxon>Metazoa</taxon>
        <taxon>Spiralia</taxon>
        <taxon>Lophotrochozoa</taxon>
        <taxon>Annelida</taxon>
        <taxon>Polychaeta</taxon>
        <taxon>Sedentaria</taxon>
        <taxon>Canalipalpata</taxon>
        <taxon>Sabellida</taxon>
        <taxon>Siboglinidae</taxon>
        <taxon>Ridgeia</taxon>
    </lineage>
</organism>
<feature type="compositionally biased region" description="Polar residues" evidence="1">
    <location>
        <begin position="971"/>
        <end position="988"/>
    </location>
</feature>
<feature type="region of interest" description="Disordered" evidence="1">
    <location>
        <begin position="98"/>
        <end position="162"/>
    </location>
</feature>
<feature type="region of interest" description="Disordered" evidence="1">
    <location>
        <begin position="48"/>
        <end position="81"/>
    </location>
</feature>
<dbReference type="Gene3D" id="1.20.1420.10">
    <property type="entry name" value="Talin, central domain"/>
    <property type="match status" value="1"/>
</dbReference>
<feature type="compositionally biased region" description="Low complexity" evidence="1">
    <location>
        <begin position="107"/>
        <end position="162"/>
    </location>
</feature>
<feature type="region of interest" description="Disordered" evidence="1">
    <location>
        <begin position="266"/>
        <end position="302"/>
    </location>
</feature>
<evidence type="ECO:0000313" key="3">
    <source>
        <dbReference type="Proteomes" id="UP001209878"/>
    </source>
</evidence>
<feature type="compositionally biased region" description="Polar residues" evidence="1">
    <location>
        <begin position="775"/>
        <end position="792"/>
    </location>
</feature>
<feature type="compositionally biased region" description="Low complexity" evidence="1">
    <location>
        <begin position="749"/>
        <end position="772"/>
    </location>
</feature>
<feature type="region of interest" description="Disordered" evidence="1">
    <location>
        <begin position="971"/>
        <end position="1014"/>
    </location>
</feature>
<dbReference type="Proteomes" id="UP001209878">
    <property type="component" value="Unassembled WGS sequence"/>
</dbReference>
<protein>
    <submittedName>
        <fullName evidence="2">Uncharacterized protein</fullName>
    </submittedName>
</protein>
<feature type="compositionally biased region" description="Low complexity" evidence="1">
    <location>
        <begin position="1195"/>
        <end position="1207"/>
    </location>
</feature>
<comment type="caution">
    <text evidence="2">The sequence shown here is derived from an EMBL/GenBank/DDBJ whole genome shotgun (WGS) entry which is preliminary data.</text>
</comment>
<feature type="compositionally biased region" description="Polar residues" evidence="1">
    <location>
        <begin position="997"/>
        <end position="1013"/>
    </location>
</feature>
<evidence type="ECO:0000313" key="2">
    <source>
        <dbReference type="EMBL" id="KAK2188408.1"/>
    </source>
</evidence>
<name>A0AAD9P597_RIDPI</name>
<feature type="region of interest" description="Disordered" evidence="1">
    <location>
        <begin position="1150"/>
        <end position="1209"/>
    </location>
</feature>
<reference evidence="2" key="1">
    <citation type="journal article" date="2023" name="Mol. Biol. Evol.">
        <title>Third-Generation Sequencing Reveals the Adaptive Role of the Epigenome in Three Deep-Sea Polychaetes.</title>
        <authorList>
            <person name="Perez M."/>
            <person name="Aroh O."/>
            <person name="Sun Y."/>
            <person name="Lan Y."/>
            <person name="Juniper S.K."/>
            <person name="Young C.R."/>
            <person name="Angers B."/>
            <person name="Qian P.Y."/>
        </authorList>
    </citation>
    <scope>NUCLEOTIDE SEQUENCE</scope>
    <source>
        <strain evidence="2">R07B-5</strain>
    </source>
</reference>
<feature type="compositionally biased region" description="Polar residues" evidence="1">
    <location>
        <begin position="1028"/>
        <end position="1046"/>
    </location>
</feature>